<keyword evidence="3 6" id="KW-0238">DNA-binding</keyword>
<comment type="caution">
    <text evidence="6">The sequence shown here is derived from an EMBL/GenBank/DDBJ whole genome shotgun (WGS) entry which is preliminary data.</text>
</comment>
<evidence type="ECO:0000313" key="6">
    <source>
        <dbReference type="EMBL" id="ROQ91139.1"/>
    </source>
</evidence>
<dbReference type="InterPro" id="IPR000847">
    <property type="entry name" value="LysR_HTH_N"/>
</dbReference>
<dbReference type="Pfam" id="PF03466">
    <property type="entry name" value="LysR_substrate"/>
    <property type="match status" value="1"/>
</dbReference>
<dbReference type="InterPro" id="IPR005119">
    <property type="entry name" value="LysR_subst-bd"/>
</dbReference>
<organism evidence="6 7">
    <name type="scientific">Desulfosoma caldarium</name>
    <dbReference type="NCBI Taxonomy" id="610254"/>
    <lineage>
        <taxon>Bacteria</taxon>
        <taxon>Pseudomonadati</taxon>
        <taxon>Thermodesulfobacteriota</taxon>
        <taxon>Syntrophobacteria</taxon>
        <taxon>Syntrophobacterales</taxon>
        <taxon>Syntrophobacteraceae</taxon>
        <taxon>Desulfosoma</taxon>
    </lineage>
</organism>
<dbReference type="GO" id="GO:0000976">
    <property type="term" value="F:transcription cis-regulatory region binding"/>
    <property type="evidence" value="ECO:0007669"/>
    <property type="project" value="TreeGrafter"/>
</dbReference>
<dbReference type="PROSITE" id="PS50931">
    <property type="entry name" value="HTH_LYSR"/>
    <property type="match status" value="1"/>
</dbReference>
<dbReference type="InterPro" id="IPR036388">
    <property type="entry name" value="WH-like_DNA-bd_sf"/>
</dbReference>
<dbReference type="PANTHER" id="PTHR30126:SF40">
    <property type="entry name" value="HTH-TYPE TRANSCRIPTIONAL REGULATOR GLTR"/>
    <property type="match status" value="1"/>
</dbReference>
<feature type="domain" description="HTH lysR-type" evidence="5">
    <location>
        <begin position="1"/>
        <end position="61"/>
    </location>
</feature>
<comment type="similarity">
    <text evidence="1">Belongs to the LysR transcriptional regulatory family.</text>
</comment>
<dbReference type="PRINTS" id="PR00039">
    <property type="entry name" value="HTHLYSR"/>
</dbReference>
<dbReference type="PANTHER" id="PTHR30126">
    <property type="entry name" value="HTH-TYPE TRANSCRIPTIONAL REGULATOR"/>
    <property type="match status" value="1"/>
</dbReference>
<dbReference type="FunFam" id="1.10.10.10:FF:000001">
    <property type="entry name" value="LysR family transcriptional regulator"/>
    <property type="match status" value="1"/>
</dbReference>
<dbReference type="Proteomes" id="UP000276223">
    <property type="component" value="Unassembled WGS sequence"/>
</dbReference>
<evidence type="ECO:0000256" key="3">
    <source>
        <dbReference type="ARBA" id="ARBA00023125"/>
    </source>
</evidence>
<dbReference type="Gene3D" id="3.40.190.10">
    <property type="entry name" value="Periplasmic binding protein-like II"/>
    <property type="match status" value="2"/>
</dbReference>
<evidence type="ECO:0000259" key="5">
    <source>
        <dbReference type="PROSITE" id="PS50931"/>
    </source>
</evidence>
<keyword evidence="2" id="KW-0805">Transcription regulation</keyword>
<dbReference type="SUPFAM" id="SSF53850">
    <property type="entry name" value="Periplasmic binding protein-like II"/>
    <property type="match status" value="1"/>
</dbReference>
<name>A0A3N1UP10_9BACT</name>
<dbReference type="SUPFAM" id="SSF46785">
    <property type="entry name" value="Winged helix' DNA-binding domain"/>
    <property type="match status" value="1"/>
</dbReference>
<dbReference type="RefSeq" id="WP_123290853.1">
    <property type="nucleotide sequence ID" value="NZ_RJVA01000013.1"/>
</dbReference>
<dbReference type="GO" id="GO:0003700">
    <property type="term" value="F:DNA-binding transcription factor activity"/>
    <property type="evidence" value="ECO:0007669"/>
    <property type="project" value="InterPro"/>
</dbReference>
<keyword evidence="4" id="KW-0804">Transcription</keyword>
<sequence length="302" mass="34097">MKWNLFTLKVFAEVARQKSFTKAGRILGLTQPAVSFQVQNLEKQIGCPLMVRNRRGTVELTKTGEVLYHHIQKIYEFLQDLEAQLYPLTRHSNRQVVVGCCCIAGEHVVLAYGGASMHRWSQVIVHWHVGRCADNFTRLVEGSLDVAIACIPPEDSRLAHHAFVRIPLCCFEASRAAARHLSIKDLVSEPLILGEGGAGTRRALVRFLRKHGLSLDRCSVVVTSECIEAVKEMVAKDLGWSIVPRMVIQEELSQRRLSPIELKEGRPVQEFFVVYRKQGLMSDQLNDFIQFLLQTSPELPAQ</sequence>
<gene>
    <name evidence="6" type="ORF">EDC27_2416</name>
</gene>
<dbReference type="InterPro" id="IPR036390">
    <property type="entry name" value="WH_DNA-bd_sf"/>
</dbReference>
<evidence type="ECO:0000313" key="7">
    <source>
        <dbReference type="Proteomes" id="UP000276223"/>
    </source>
</evidence>
<proteinExistence type="inferred from homology"/>
<dbReference type="AlphaFoldDB" id="A0A3N1UP10"/>
<dbReference type="Gene3D" id="1.10.10.10">
    <property type="entry name" value="Winged helix-like DNA-binding domain superfamily/Winged helix DNA-binding domain"/>
    <property type="match status" value="1"/>
</dbReference>
<accession>A0A3N1UP10</accession>
<keyword evidence="7" id="KW-1185">Reference proteome</keyword>
<evidence type="ECO:0000256" key="4">
    <source>
        <dbReference type="ARBA" id="ARBA00023163"/>
    </source>
</evidence>
<dbReference type="Pfam" id="PF00126">
    <property type="entry name" value="HTH_1"/>
    <property type="match status" value="1"/>
</dbReference>
<protein>
    <submittedName>
        <fullName evidence="6">DNA-binding transcriptional LysR family regulator</fullName>
    </submittedName>
</protein>
<evidence type="ECO:0000256" key="2">
    <source>
        <dbReference type="ARBA" id="ARBA00023015"/>
    </source>
</evidence>
<dbReference type="OrthoDB" id="5317428at2"/>
<reference evidence="6 7" key="1">
    <citation type="submission" date="2018-11" db="EMBL/GenBank/DDBJ databases">
        <title>Genomic Encyclopedia of Type Strains, Phase IV (KMG-IV): sequencing the most valuable type-strain genomes for metagenomic binning, comparative biology and taxonomic classification.</title>
        <authorList>
            <person name="Goeker M."/>
        </authorList>
    </citation>
    <scope>NUCLEOTIDE SEQUENCE [LARGE SCALE GENOMIC DNA]</scope>
    <source>
        <strain evidence="6 7">DSM 22027</strain>
    </source>
</reference>
<evidence type="ECO:0000256" key="1">
    <source>
        <dbReference type="ARBA" id="ARBA00009437"/>
    </source>
</evidence>
<dbReference type="EMBL" id="RJVA01000013">
    <property type="protein sequence ID" value="ROQ91139.1"/>
    <property type="molecule type" value="Genomic_DNA"/>
</dbReference>